<accession>A0A1G8G6U3</accession>
<keyword evidence="2" id="KW-0378">Hydrolase</keyword>
<dbReference type="OrthoDB" id="9804290at2"/>
<dbReference type="PANTHER" id="PTHR30231:SF4">
    <property type="entry name" value="PROTEIN NEN2"/>
    <property type="match status" value="1"/>
</dbReference>
<dbReference type="Gene3D" id="3.30.420.10">
    <property type="entry name" value="Ribonuclease H-like superfamily/Ribonuclease H"/>
    <property type="match status" value="1"/>
</dbReference>
<dbReference type="EMBL" id="FNDK01000014">
    <property type="protein sequence ID" value="SDH90010.1"/>
    <property type="molecule type" value="Genomic_DNA"/>
</dbReference>
<dbReference type="GO" id="GO:0003676">
    <property type="term" value="F:nucleic acid binding"/>
    <property type="evidence" value="ECO:0007669"/>
    <property type="project" value="InterPro"/>
</dbReference>
<dbReference type="InterPro" id="IPR012337">
    <property type="entry name" value="RNaseH-like_sf"/>
</dbReference>
<name>A0A1G8G6U3_9BACI</name>
<dbReference type="Proteomes" id="UP000199163">
    <property type="component" value="Unassembled WGS sequence"/>
</dbReference>
<dbReference type="STRING" id="568899.SAMN05192534_11461"/>
<protein>
    <submittedName>
        <fullName evidence="5">DNA polymerase-3 subunit epsilon</fullName>
    </submittedName>
</protein>
<evidence type="ECO:0000256" key="2">
    <source>
        <dbReference type="ARBA" id="ARBA00022801"/>
    </source>
</evidence>
<reference evidence="5 6" key="1">
    <citation type="submission" date="2016-10" db="EMBL/GenBank/DDBJ databases">
        <authorList>
            <person name="de Groot N.N."/>
        </authorList>
    </citation>
    <scope>NUCLEOTIDE SEQUENCE [LARGE SCALE GENOMIC DNA]</scope>
    <source>
        <strain evidence="5 6">DSM 21632</strain>
    </source>
</reference>
<evidence type="ECO:0000256" key="3">
    <source>
        <dbReference type="ARBA" id="ARBA00022839"/>
    </source>
</evidence>
<gene>
    <name evidence="5" type="ORF">SAMN05192534_11461</name>
</gene>
<keyword evidence="1" id="KW-0540">Nuclease</keyword>
<sequence>MVMNHMYHWVRQVSGKLGAPFISSMDQNNPQHLSFLRQLQKDLKADEPLSKPLDTLNIAVLDLETSGFYPDGGDKILSMGAVKIQKGEVKEEQTFYTPVCEPASLSPEVAALTGLTKEELESAPLLPEALQKFYAFIQTDILVAHHARHEQRFLQHATFQAMGSQFQHRLLDTSFLFNIAAPHVSSVELEGCCQYYDIPVQNRHHALEDALLAAELWNRSMKDVQKKGYETLQDVYVHLNKQQR</sequence>
<dbReference type="PANTHER" id="PTHR30231">
    <property type="entry name" value="DNA POLYMERASE III SUBUNIT EPSILON"/>
    <property type="match status" value="1"/>
</dbReference>
<evidence type="ECO:0000313" key="6">
    <source>
        <dbReference type="Proteomes" id="UP000199163"/>
    </source>
</evidence>
<evidence type="ECO:0000256" key="1">
    <source>
        <dbReference type="ARBA" id="ARBA00022722"/>
    </source>
</evidence>
<dbReference type="InterPro" id="IPR036397">
    <property type="entry name" value="RNaseH_sf"/>
</dbReference>
<evidence type="ECO:0000313" key="5">
    <source>
        <dbReference type="EMBL" id="SDH90010.1"/>
    </source>
</evidence>
<dbReference type="SMART" id="SM00479">
    <property type="entry name" value="EXOIII"/>
    <property type="match status" value="1"/>
</dbReference>
<feature type="domain" description="Exonuclease" evidence="4">
    <location>
        <begin position="57"/>
        <end position="226"/>
    </location>
</feature>
<organism evidence="5 6">
    <name type="scientific">Alteribacillus persepolensis</name>
    <dbReference type="NCBI Taxonomy" id="568899"/>
    <lineage>
        <taxon>Bacteria</taxon>
        <taxon>Bacillati</taxon>
        <taxon>Bacillota</taxon>
        <taxon>Bacilli</taxon>
        <taxon>Bacillales</taxon>
        <taxon>Bacillaceae</taxon>
        <taxon>Alteribacillus</taxon>
    </lineage>
</organism>
<dbReference type="InterPro" id="IPR013520">
    <property type="entry name" value="Ribonucl_H"/>
</dbReference>
<keyword evidence="3" id="KW-0269">Exonuclease</keyword>
<dbReference type="Pfam" id="PF00929">
    <property type="entry name" value="RNase_T"/>
    <property type="match status" value="1"/>
</dbReference>
<dbReference type="CDD" id="cd06127">
    <property type="entry name" value="DEDDh"/>
    <property type="match status" value="1"/>
</dbReference>
<dbReference type="NCBIfam" id="NF005836">
    <property type="entry name" value="PRK07740.1"/>
    <property type="match status" value="1"/>
</dbReference>
<proteinExistence type="predicted"/>
<keyword evidence="6" id="KW-1185">Reference proteome</keyword>
<dbReference type="GO" id="GO:0008408">
    <property type="term" value="F:3'-5' exonuclease activity"/>
    <property type="evidence" value="ECO:0007669"/>
    <property type="project" value="TreeGrafter"/>
</dbReference>
<dbReference type="SUPFAM" id="SSF53098">
    <property type="entry name" value="Ribonuclease H-like"/>
    <property type="match status" value="1"/>
</dbReference>
<dbReference type="FunFam" id="3.30.420.10:FF:000045">
    <property type="entry name" value="3'-5' exonuclease DinG"/>
    <property type="match status" value="1"/>
</dbReference>
<evidence type="ECO:0000259" key="4">
    <source>
        <dbReference type="SMART" id="SM00479"/>
    </source>
</evidence>
<dbReference type="AlphaFoldDB" id="A0A1G8G6U3"/>
<dbReference type="RefSeq" id="WP_091274138.1">
    <property type="nucleotide sequence ID" value="NZ_FNDK01000014.1"/>
</dbReference>